<dbReference type="Proteomes" id="UP000003477">
    <property type="component" value="Unassembled WGS sequence"/>
</dbReference>
<dbReference type="SUPFAM" id="SSF52980">
    <property type="entry name" value="Restriction endonuclease-like"/>
    <property type="match status" value="1"/>
</dbReference>
<dbReference type="GeneID" id="88766757"/>
<dbReference type="InterPro" id="IPR008538">
    <property type="entry name" value="Uma2"/>
</dbReference>
<dbReference type="InterPro" id="IPR011335">
    <property type="entry name" value="Restrct_endonuc-II-like"/>
</dbReference>
<dbReference type="PANTHER" id="PTHR47152">
    <property type="entry name" value="SLR2084 PROTEIN-RELATED"/>
    <property type="match status" value="1"/>
</dbReference>
<dbReference type="AlphaFoldDB" id="G5J6T3"/>
<organism evidence="2 3">
    <name type="scientific">Crocosphaera watsonii WH 0003</name>
    <dbReference type="NCBI Taxonomy" id="423471"/>
    <lineage>
        <taxon>Bacteria</taxon>
        <taxon>Bacillati</taxon>
        <taxon>Cyanobacteriota</taxon>
        <taxon>Cyanophyceae</taxon>
        <taxon>Oscillatoriophycideae</taxon>
        <taxon>Chroococcales</taxon>
        <taxon>Aphanothecaceae</taxon>
        <taxon>Crocosphaera</taxon>
    </lineage>
</organism>
<accession>G5J6T3</accession>
<dbReference type="InterPro" id="IPR012296">
    <property type="entry name" value="Nuclease_put_TT1808"/>
</dbReference>
<evidence type="ECO:0000259" key="1">
    <source>
        <dbReference type="Pfam" id="PF05685"/>
    </source>
</evidence>
<evidence type="ECO:0000313" key="3">
    <source>
        <dbReference type="Proteomes" id="UP000003477"/>
    </source>
</evidence>
<evidence type="ECO:0000313" key="2">
    <source>
        <dbReference type="EMBL" id="EHJ12098.1"/>
    </source>
</evidence>
<comment type="caution">
    <text evidence="2">The sequence shown here is derived from an EMBL/GenBank/DDBJ whole genome shotgun (WGS) entry which is preliminary data.</text>
</comment>
<dbReference type="CDD" id="cd06260">
    <property type="entry name" value="DUF820-like"/>
    <property type="match status" value="1"/>
</dbReference>
<reference evidence="2 3" key="1">
    <citation type="journal article" date="2011" name="Front. Microbiol.">
        <title>Two Strains of Crocosphaera watsonii with Highly Conserved Genomes are Distinguished by Strain-Specific Features.</title>
        <authorList>
            <person name="Bench S.R."/>
            <person name="Ilikchyan I.N."/>
            <person name="Tripp H.J."/>
            <person name="Zehr J.P."/>
        </authorList>
    </citation>
    <scope>NUCLEOTIDE SEQUENCE [LARGE SCALE GENOMIC DNA]</scope>
    <source>
        <strain evidence="2 3">WH 0003</strain>
    </source>
</reference>
<name>G5J6T3_CROWT</name>
<feature type="domain" description="Putative restriction endonuclease" evidence="1">
    <location>
        <begin position="35"/>
        <end position="173"/>
    </location>
</feature>
<dbReference type="PANTHER" id="PTHR47152:SF4">
    <property type="entry name" value="SLR0445 PROTEIN"/>
    <property type="match status" value="1"/>
</dbReference>
<dbReference type="Pfam" id="PF05685">
    <property type="entry name" value="Uma2"/>
    <property type="match status" value="1"/>
</dbReference>
<gene>
    <name evidence="2" type="ORF">CWATWH0003_3178</name>
</gene>
<dbReference type="EMBL" id="AESD01000473">
    <property type="protein sequence ID" value="EHJ12098.1"/>
    <property type="molecule type" value="Genomic_DNA"/>
</dbReference>
<protein>
    <recommendedName>
        <fullName evidence="1">Putative restriction endonuclease domain-containing protein</fullName>
    </recommendedName>
</protein>
<sequence length="206" mass="24037">MTSALLNDYFPLQVENGYQEEKFFTSGVNWPAYESFLTFLGNSSRYRVAYLLETLEIMSPSRNHELDKKAIARLLEVYLEEKRIRFWGLGSTTLKNKDKQAGKEPDECYCIGTDKDIPDLAIEVIYTSGGIDTLEIYRRLGVTEVWFWQNQQFTIYCLENDTYQTKPNSQVLPNLDLTFMSQYVTINDPLEAITQWREQIKSNTTF</sequence>
<proteinExistence type="predicted"/>
<dbReference type="PATRIC" id="fig|423471.3.peg.2987"/>
<dbReference type="RefSeq" id="WP_007306075.1">
    <property type="nucleotide sequence ID" value="NZ_AESD01000473.1"/>
</dbReference>
<dbReference type="Gene3D" id="3.90.1570.10">
    <property type="entry name" value="tt1808, chain A"/>
    <property type="match status" value="1"/>
</dbReference>